<name>A0ABQ8TK73_PERAM</name>
<dbReference type="EMBL" id="JAJSOF020000009">
    <property type="protein sequence ID" value="KAJ4446663.1"/>
    <property type="molecule type" value="Genomic_DNA"/>
</dbReference>
<evidence type="ECO:0000256" key="1">
    <source>
        <dbReference type="SAM" id="MobiDB-lite"/>
    </source>
</evidence>
<comment type="caution">
    <text evidence="2">The sequence shown here is derived from an EMBL/GenBank/DDBJ whole genome shotgun (WGS) entry which is preliminary data.</text>
</comment>
<gene>
    <name evidence="2" type="ORF">ANN_13360</name>
</gene>
<protein>
    <submittedName>
        <fullName evidence="2">Uncharacterized protein</fullName>
    </submittedName>
</protein>
<keyword evidence="3" id="KW-1185">Reference proteome</keyword>
<evidence type="ECO:0000313" key="3">
    <source>
        <dbReference type="Proteomes" id="UP001148838"/>
    </source>
</evidence>
<accession>A0ABQ8TK73</accession>
<proteinExistence type="predicted"/>
<reference evidence="2 3" key="1">
    <citation type="journal article" date="2022" name="Allergy">
        <title>Genome assembly and annotation of Periplaneta americana reveal a comprehensive cockroach allergen profile.</title>
        <authorList>
            <person name="Wang L."/>
            <person name="Xiong Q."/>
            <person name="Saelim N."/>
            <person name="Wang L."/>
            <person name="Nong W."/>
            <person name="Wan A.T."/>
            <person name="Shi M."/>
            <person name="Liu X."/>
            <person name="Cao Q."/>
            <person name="Hui J.H.L."/>
            <person name="Sookrung N."/>
            <person name="Leung T.F."/>
            <person name="Tungtrongchitr A."/>
            <person name="Tsui S.K.W."/>
        </authorList>
    </citation>
    <scope>NUCLEOTIDE SEQUENCE [LARGE SCALE GENOMIC DNA]</scope>
    <source>
        <strain evidence="2">PWHHKU_190912</strain>
    </source>
</reference>
<evidence type="ECO:0000313" key="2">
    <source>
        <dbReference type="EMBL" id="KAJ4446663.1"/>
    </source>
</evidence>
<feature type="region of interest" description="Disordered" evidence="1">
    <location>
        <begin position="1"/>
        <end position="29"/>
    </location>
</feature>
<dbReference type="Proteomes" id="UP001148838">
    <property type="component" value="Unassembled WGS sequence"/>
</dbReference>
<organism evidence="2 3">
    <name type="scientific">Periplaneta americana</name>
    <name type="common">American cockroach</name>
    <name type="synonym">Blatta americana</name>
    <dbReference type="NCBI Taxonomy" id="6978"/>
    <lineage>
        <taxon>Eukaryota</taxon>
        <taxon>Metazoa</taxon>
        <taxon>Ecdysozoa</taxon>
        <taxon>Arthropoda</taxon>
        <taxon>Hexapoda</taxon>
        <taxon>Insecta</taxon>
        <taxon>Pterygota</taxon>
        <taxon>Neoptera</taxon>
        <taxon>Polyneoptera</taxon>
        <taxon>Dictyoptera</taxon>
        <taxon>Blattodea</taxon>
        <taxon>Blattoidea</taxon>
        <taxon>Blattidae</taxon>
        <taxon>Blattinae</taxon>
        <taxon>Periplaneta</taxon>
    </lineage>
</organism>
<sequence>MGGLCEGGNEPPGSLKAKQENRKSFSEGTSLHHKVEVSRIYQQEFETSTYIVPLWREKTHFSTFNRFGLLCCKRSYFYENSNQHSFHNASSRNDVLDHTVTTRDVPYNGQADMHFMYELAECEAEGDDCVHEISLIVVLNSKVFRGDREAEYRKTENQMDGYIRTESGEAADEARKKQINMEKTVEGNINRWKVKCVLKCQQQRE</sequence>